<dbReference type="PANTHER" id="PTHR47135:SF3">
    <property type="entry name" value="FIBRONECTIN TYPE-III DOMAIN-CONTAINING PROTEIN"/>
    <property type="match status" value="1"/>
</dbReference>
<keyword evidence="1" id="KW-1133">Transmembrane helix</keyword>
<dbReference type="SUPFAM" id="SSF49265">
    <property type="entry name" value="Fibronectin type III"/>
    <property type="match status" value="6"/>
</dbReference>
<keyword evidence="4" id="KW-1185">Reference proteome</keyword>
<keyword evidence="1" id="KW-0472">Membrane</keyword>
<dbReference type="GeneTree" id="ENSGT00390000004674"/>
<reference evidence="3" key="3">
    <citation type="submission" date="2025-09" db="UniProtKB">
        <authorList>
            <consortium name="Ensembl"/>
        </authorList>
    </citation>
    <scope>IDENTIFICATION</scope>
</reference>
<dbReference type="OMA" id="MWNTARG"/>
<keyword evidence="1" id="KW-0812">Transmembrane</keyword>
<dbReference type="Gene3D" id="2.60.40.10">
    <property type="entry name" value="Immunoglobulins"/>
    <property type="match status" value="5"/>
</dbReference>
<dbReference type="PROSITE" id="PS50853">
    <property type="entry name" value="FN3"/>
    <property type="match status" value="1"/>
</dbReference>
<dbReference type="AlphaFoldDB" id="A0A669EPW2"/>
<feature type="transmembrane region" description="Helical" evidence="1">
    <location>
        <begin position="263"/>
        <end position="287"/>
    </location>
</feature>
<dbReference type="PANTHER" id="PTHR47135">
    <property type="entry name" value="FIBRONECTIN TYPE III DOMAIN-CONTAINING PROTEIN 7"/>
    <property type="match status" value="1"/>
</dbReference>
<dbReference type="CDD" id="cd00063">
    <property type="entry name" value="FN3"/>
    <property type="match status" value="1"/>
</dbReference>
<reference evidence="4" key="1">
    <citation type="submission" date="2012-01" db="EMBL/GenBank/DDBJ databases">
        <title>The Genome Sequence of Oreochromis niloticus (Nile Tilapia).</title>
        <authorList>
            <consortium name="Broad Institute Genome Assembly Team"/>
            <consortium name="Broad Institute Sequencing Platform"/>
            <person name="Di Palma F."/>
            <person name="Johnson J."/>
            <person name="Lander E.S."/>
            <person name="Lindblad-Toh K."/>
        </authorList>
    </citation>
    <scope>NUCLEOTIDE SEQUENCE [LARGE SCALE GENOMIC DNA]</scope>
</reference>
<feature type="domain" description="Fibronectin type-III" evidence="2">
    <location>
        <begin position="70"/>
        <end position="157"/>
    </location>
</feature>
<dbReference type="Pfam" id="PF00041">
    <property type="entry name" value="fn3"/>
    <property type="match status" value="1"/>
</dbReference>
<reference evidence="3" key="2">
    <citation type="submission" date="2025-08" db="UniProtKB">
        <authorList>
            <consortium name="Ensembl"/>
        </authorList>
    </citation>
    <scope>IDENTIFICATION</scope>
</reference>
<organism evidence="3 4">
    <name type="scientific">Oreochromis niloticus</name>
    <name type="common">Nile tilapia</name>
    <name type="synonym">Tilapia nilotica</name>
    <dbReference type="NCBI Taxonomy" id="8128"/>
    <lineage>
        <taxon>Eukaryota</taxon>
        <taxon>Metazoa</taxon>
        <taxon>Chordata</taxon>
        <taxon>Craniata</taxon>
        <taxon>Vertebrata</taxon>
        <taxon>Euteleostomi</taxon>
        <taxon>Actinopterygii</taxon>
        <taxon>Neopterygii</taxon>
        <taxon>Teleostei</taxon>
        <taxon>Neoteleostei</taxon>
        <taxon>Acanthomorphata</taxon>
        <taxon>Ovalentaria</taxon>
        <taxon>Cichlomorphae</taxon>
        <taxon>Cichliformes</taxon>
        <taxon>Cichlidae</taxon>
        <taxon>African cichlids</taxon>
        <taxon>Pseudocrenilabrinae</taxon>
        <taxon>Oreochromini</taxon>
        <taxon>Oreochromis</taxon>
    </lineage>
</organism>
<accession>A0A669EPW2</accession>
<evidence type="ECO:0000256" key="1">
    <source>
        <dbReference type="SAM" id="Phobius"/>
    </source>
</evidence>
<dbReference type="InterPro" id="IPR036116">
    <property type="entry name" value="FN3_sf"/>
</dbReference>
<evidence type="ECO:0000313" key="3">
    <source>
        <dbReference type="Ensembl" id="ENSONIP00000073081.1"/>
    </source>
</evidence>
<dbReference type="SMART" id="SM00060">
    <property type="entry name" value="FN3"/>
    <property type="match status" value="5"/>
</dbReference>
<protein>
    <recommendedName>
        <fullName evidence="2">Fibronectin type-III domain-containing protein</fullName>
    </recommendedName>
</protein>
<evidence type="ECO:0000259" key="2">
    <source>
        <dbReference type="PROSITE" id="PS50853"/>
    </source>
</evidence>
<dbReference type="InterPro" id="IPR003961">
    <property type="entry name" value="FN3_dom"/>
</dbReference>
<sequence>MWQASRGAINYTATALDADGGYLKCTSNETSCRLVDVMCGHVYNISVVAVDNMCTSMKSRTLQLQIEPCPPSQLTVSVNCSSNSAKLAWQSSPNAVSHTGKAITADGHNVTCSTMTEVSCNMEGLQCGKMYNFTVSASDYYCQSPDSKPVIHTTAPCTVQNMLTTLNCTTNILTVSWTPGSMPVNYSTTAVTTNGTTLRCVTQSSSCTMPELQCGQQYSVRVKPISSTCEGPSSILEIVNSGILVDLLKFMTLRAMISLDIKMFFSVFLFLFVTIISLTVPCVPLNIQTLVECSTNRVWGSWDAAPGAMYYISTLKGTGGYSTSCQTANQRCLFSGLQCAQTYMFSVMASNNRCNTSKSTMDTGTTAPCDPTNVSASLNCLSDVVTVTWRASAGANYYTVLAEASGHVDSCNSTSTSCELTKMQCGNDYTVTVLAGDTKCNSSIFAKTNITTAPCAPIIQDHSLNCSSNQALVTWIKDEDAMTVMVNATSSMGYLQSCSSSSNNSCVLDLLCGNTYTVKAVAKGPQCQSKPSSAFQIVTAPCTPANVEYQYSCDTGIAFVRWDETLGRKSFYVHAQSGNFTASCSTSQTDCSLPTLLCSLTYSVKVVALADYCNSSVPGVTTIQTAPCAPVNVSASLLCDNNTAAVSWQRSPSAVSYSVKAVGRDGDLKQCTTNSTSCLLPNMHCAQTYIITVTPFSMRCKGRESFPYTYNAGEIMPNKKINWINLALINFMHSIK</sequence>
<dbReference type="InterPro" id="IPR013783">
    <property type="entry name" value="Ig-like_fold"/>
</dbReference>
<name>A0A669EPW2_ORENI</name>
<evidence type="ECO:0000313" key="4">
    <source>
        <dbReference type="Proteomes" id="UP000005207"/>
    </source>
</evidence>
<dbReference type="Ensembl" id="ENSONIT00000079683.1">
    <property type="protein sequence ID" value="ENSONIP00000073081.1"/>
    <property type="gene ID" value="ENSONIG00000036868.1"/>
</dbReference>
<dbReference type="Proteomes" id="UP000005207">
    <property type="component" value="Linkage group LG17"/>
</dbReference>
<dbReference type="InParanoid" id="A0A669EPW2"/>
<proteinExistence type="predicted"/>